<dbReference type="Pfam" id="PF13414">
    <property type="entry name" value="TPR_11"/>
    <property type="match status" value="1"/>
</dbReference>
<name>H1Y4D9_9SPHI</name>
<dbReference type="InterPro" id="IPR011990">
    <property type="entry name" value="TPR-like_helical_dom_sf"/>
</dbReference>
<keyword evidence="2 3" id="KW-0802">TPR repeat</keyword>
<feature type="repeat" description="TPR" evidence="3">
    <location>
        <begin position="29"/>
        <end position="62"/>
    </location>
</feature>
<evidence type="ECO:0000313" key="6">
    <source>
        <dbReference type="Proteomes" id="UP000002774"/>
    </source>
</evidence>
<dbReference type="STRING" id="714943.Mucpa_1616"/>
<gene>
    <name evidence="5" type="ORF">Mucpa_1616</name>
</gene>
<evidence type="ECO:0000256" key="3">
    <source>
        <dbReference type="PROSITE-ProRule" id="PRU00339"/>
    </source>
</evidence>
<dbReference type="PROSITE" id="PS50005">
    <property type="entry name" value="TPR"/>
    <property type="match status" value="3"/>
</dbReference>
<dbReference type="InterPro" id="IPR019734">
    <property type="entry name" value="TPR_rpt"/>
</dbReference>
<feature type="signal peptide" evidence="4">
    <location>
        <begin position="1"/>
        <end position="23"/>
    </location>
</feature>
<dbReference type="RefSeq" id="WP_008505654.1">
    <property type="nucleotide sequence ID" value="NZ_CM001403.1"/>
</dbReference>
<feature type="chain" id="PRO_5003557038" evidence="4">
    <location>
        <begin position="24"/>
        <end position="345"/>
    </location>
</feature>
<protein>
    <submittedName>
        <fullName evidence="5">Tetratricopeptide TPR_2 repeat-containing protein</fullName>
    </submittedName>
</protein>
<evidence type="ECO:0000256" key="2">
    <source>
        <dbReference type="ARBA" id="ARBA00022803"/>
    </source>
</evidence>
<dbReference type="SUPFAM" id="SSF48452">
    <property type="entry name" value="TPR-like"/>
    <property type="match status" value="1"/>
</dbReference>
<organism evidence="5 6">
    <name type="scientific">Mucilaginibacter paludis DSM 18603</name>
    <dbReference type="NCBI Taxonomy" id="714943"/>
    <lineage>
        <taxon>Bacteria</taxon>
        <taxon>Pseudomonadati</taxon>
        <taxon>Bacteroidota</taxon>
        <taxon>Sphingobacteriia</taxon>
        <taxon>Sphingobacteriales</taxon>
        <taxon>Sphingobacteriaceae</taxon>
        <taxon>Mucilaginibacter</taxon>
    </lineage>
</organism>
<feature type="repeat" description="TPR" evidence="3">
    <location>
        <begin position="133"/>
        <end position="166"/>
    </location>
</feature>
<dbReference type="Pfam" id="PF14559">
    <property type="entry name" value="TPR_19"/>
    <property type="match status" value="1"/>
</dbReference>
<evidence type="ECO:0000313" key="5">
    <source>
        <dbReference type="EMBL" id="EHQ25773.1"/>
    </source>
</evidence>
<dbReference type="eggNOG" id="COG0457">
    <property type="taxonomic scope" value="Bacteria"/>
</dbReference>
<dbReference type="SMART" id="SM00028">
    <property type="entry name" value="TPR"/>
    <property type="match status" value="4"/>
</dbReference>
<dbReference type="Gene3D" id="1.25.40.10">
    <property type="entry name" value="Tetratricopeptide repeat domain"/>
    <property type="match status" value="2"/>
</dbReference>
<dbReference type="Proteomes" id="UP000002774">
    <property type="component" value="Chromosome"/>
</dbReference>
<dbReference type="InterPro" id="IPR051685">
    <property type="entry name" value="Ycf3/AcsC/BcsC/TPR_MFPF"/>
</dbReference>
<accession>H1Y4D9</accession>
<proteinExistence type="predicted"/>
<keyword evidence="1" id="KW-0677">Repeat</keyword>
<feature type="repeat" description="TPR" evidence="3">
    <location>
        <begin position="99"/>
        <end position="132"/>
    </location>
</feature>
<dbReference type="EMBL" id="CM001403">
    <property type="protein sequence ID" value="EHQ25773.1"/>
    <property type="molecule type" value="Genomic_DNA"/>
</dbReference>
<reference evidence="5" key="1">
    <citation type="submission" date="2011-09" db="EMBL/GenBank/DDBJ databases">
        <title>The permanent draft genome of Mucilaginibacter paludis DSM 18603.</title>
        <authorList>
            <consortium name="US DOE Joint Genome Institute (JGI-PGF)"/>
            <person name="Lucas S."/>
            <person name="Han J."/>
            <person name="Lapidus A."/>
            <person name="Bruce D."/>
            <person name="Goodwin L."/>
            <person name="Pitluck S."/>
            <person name="Peters L."/>
            <person name="Kyrpides N."/>
            <person name="Mavromatis K."/>
            <person name="Ivanova N."/>
            <person name="Mikhailova N."/>
            <person name="Held B."/>
            <person name="Detter J.C."/>
            <person name="Tapia R."/>
            <person name="Han C."/>
            <person name="Land M."/>
            <person name="Hauser L."/>
            <person name="Markowitz V."/>
            <person name="Cheng J.-F."/>
            <person name="Hugenholtz P."/>
            <person name="Woyke T."/>
            <person name="Wu D."/>
            <person name="Tindall B."/>
            <person name="Brambilla E."/>
            <person name="Klenk H.-P."/>
            <person name="Eisen J.A."/>
        </authorList>
    </citation>
    <scope>NUCLEOTIDE SEQUENCE [LARGE SCALE GENOMIC DNA]</scope>
    <source>
        <strain evidence="5">DSM 18603</strain>
    </source>
</reference>
<keyword evidence="4" id="KW-0732">Signal</keyword>
<evidence type="ECO:0000256" key="4">
    <source>
        <dbReference type="SAM" id="SignalP"/>
    </source>
</evidence>
<dbReference type="PANTHER" id="PTHR44943">
    <property type="entry name" value="CELLULOSE SYNTHASE OPERON PROTEIN C"/>
    <property type="match status" value="1"/>
</dbReference>
<dbReference type="PANTHER" id="PTHR44943:SF4">
    <property type="entry name" value="TPR REPEAT-CONTAINING PROTEIN MJ0798"/>
    <property type="match status" value="1"/>
</dbReference>
<evidence type="ECO:0000256" key="1">
    <source>
        <dbReference type="ARBA" id="ARBA00022737"/>
    </source>
</evidence>
<dbReference type="HOGENOM" id="CLU_063845_0_0_10"/>
<dbReference type="AlphaFoldDB" id="H1Y4D9"/>
<dbReference type="OrthoDB" id="793001at2"/>
<sequence length="345" mass="38799">MKNLRQILFVITVLCCFHFQVIAQNNNTANDLIKQGVDLHNQGKYADAIAQFNEVLKTEPQNGYANYEMAFSLYALKKTKDAIPHLEKAVQSNNASLNVAAYCLLANIYDEDNQHQKAIDTYKTGIKINPDYPQIYFNLGIAYFRNQQYAEAESSAIEAIKHNPKNASSQRLYALVTFHQNKRANALLGFCSFLLLEPTGPRAAEAYGNIQHIIQGGVLKDNNGKTTIALSPKDDKETSTLNLGISMVTLSGQSKKLTGLDLMEYELKSMFSLSGELSQKKTSKNFFDLFFADYFYKLAQSPYMPALTHTVVLTDTKIDNAKWARENAQQISGLAEWIQKTERSF</sequence>
<keyword evidence="6" id="KW-1185">Reference proteome</keyword>